<evidence type="ECO:0000313" key="6">
    <source>
        <dbReference type="EMBL" id="MDM7885607.1"/>
    </source>
</evidence>
<dbReference type="EMBL" id="JAUCML010000006">
    <property type="protein sequence ID" value="MDM7885607.1"/>
    <property type="molecule type" value="Genomic_DNA"/>
</dbReference>
<feature type="domain" description="UvrD-like helicase ATP-binding" evidence="5">
    <location>
        <begin position="118"/>
        <end position="180"/>
    </location>
</feature>
<accession>A0ABT7T7Q7</accession>
<dbReference type="InterPro" id="IPR027417">
    <property type="entry name" value="P-loop_NTPase"/>
</dbReference>
<dbReference type="Gene3D" id="3.40.50.300">
    <property type="entry name" value="P-loop containing nucleotide triphosphate hydrolases"/>
    <property type="match status" value="1"/>
</dbReference>
<keyword evidence="1" id="KW-0547">Nucleotide-binding</keyword>
<keyword evidence="7" id="KW-1185">Reference proteome</keyword>
<name>A0ABT7T7Q7_9MICO</name>
<protein>
    <submittedName>
        <fullName evidence="6">UvrD-helicase domain-containing protein</fullName>
    </submittedName>
</protein>
<dbReference type="Proteomes" id="UP001237823">
    <property type="component" value="Unassembled WGS sequence"/>
</dbReference>
<dbReference type="InterPro" id="IPR000212">
    <property type="entry name" value="DNA_helicase_UvrD/REP"/>
</dbReference>
<keyword evidence="3" id="KW-0347">Helicase</keyword>
<evidence type="ECO:0000313" key="7">
    <source>
        <dbReference type="Proteomes" id="UP001237823"/>
    </source>
</evidence>
<evidence type="ECO:0000256" key="4">
    <source>
        <dbReference type="ARBA" id="ARBA00022840"/>
    </source>
</evidence>
<dbReference type="RefSeq" id="WP_289459044.1">
    <property type="nucleotide sequence ID" value="NZ_JAUCML010000006.1"/>
</dbReference>
<dbReference type="PANTHER" id="PTHR11070:SF2">
    <property type="entry name" value="ATP-DEPENDENT DNA HELICASE SRS2"/>
    <property type="match status" value="1"/>
</dbReference>
<keyword evidence="4" id="KW-0067">ATP-binding</keyword>
<dbReference type="Pfam" id="PF00580">
    <property type="entry name" value="UvrD-helicase"/>
    <property type="match status" value="1"/>
</dbReference>
<comment type="caution">
    <text evidence="6">The sequence shown here is derived from an EMBL/GenBank/DDBJ whole genome shotgun (WGS) entry which is preliminary data.</text>
</comment>
<dbReference type="SUPFAM" id="SSF52540">
    <property type="entry name" value="P-loop containing nucleoside triphosphate hydrolases"/>
    <property type="match status" value="1"/>
</dbReference>
<gene>
    <name evidence="6" type="ORF">QUG92_10880</name>
</gene>
<evidence type="ECO:0000256" key="1">
    <source>
        <dbReference type="ARBA" id="ARBA00022741"/>
    </source>
</evidence>
<organism evidence="6 7">
    <name type="scientific">Curtobacterium citri</name>
    <dbReference type="NCBI Taxonomy" id="3055139"/>
    <lineage>
        <taxon>Bacteria</taxon>
        <taxon>Bacillati</taxon>
        <taxon>Actinomycetota</taxon>
        <taxon>Actinomycetes</taxon>
        <taxon>Micrococcales</taxon>
        <taxon>Microbacteriaceae</taxon>
        <taxon>Curtobacterium</taxon>
    </lineage>
</organism>
<evidence type="ECO:0000259" key="5">
    <source>
        <dbReference type="Pfam" id="PF00580"/>
    </source>
</evidence>
<proteinExistence type="predicted"/>
<reference evidence="6 7" key="1">
    <citation type="submission" date="2023-06" db="EMBL/GenBank/DDBJ databases">
        <authorList>
            <person name="Feng G."/>
            <person name="Li J."/>
            <person name="Zhu H."/>
        </authorList>
    </citation>
    <scope>NUCLEOTIDE SEQUENCE [LARGE SCALE GENOMIC DNA]</scope>
    <source>
        <strain evidence="6 7">RHCKG23</strain>
    </source>
</reference>
<dbReference type="InterPro" id="IPR014016">
    <property type="entry name" value="UvrD-like_ATP-bd"/>
</dbReference>
<sequence length="367" mass="40978">MPGGELVLAVAGSRKTQGIIDECVAAAAGKRILVVTYTTVNQAELRRRLAEAHPAAEVEVVGWFRFLIDNVIRPYLPFTYPGHAIAGFDHSSEYQQGVPVDALRRYFTSSGLLRGVHLAHLATRMVNDADGLPLRRLEAVFDHIYVDEVQDLSGYDLEVLLLLLKCSVPLTMVGDVRQAILSTSPQERKHHKFKNMEIVKWFRQHDGKSLTITHRSETWRCRPEIASFADDLFAGTWEFPPTVSRNKRVTEHDGVFLIRTEHVDAYVERFAPQPLRWSAGSAKAHSHLSFMNFGEVKGLTRKRVLIFPTDPMKALLQKGAALKDLAAAKLYVGVTRAEQSVAFVLDKPGDCTHPYWSPSEGPRVSGG</sequence>
<dbReference type="PANTHER" id="PTHR11070">
    <property type="entry name" value="UVRD / RECB / PCRA DNA HELICASE FAMILY MEMBER"/>
    <property type="match status" value="1"/>
</dbReference>
<keyword evidence="2" id="KW-0378">Hydrolase</keyword>
<evidence type="ECO:0000256" key="3">
    <source>
        <dbReference type="ARBA" id="ARBA00022806"/>
    </source>
</evidence>
<evidence type="ECO:0000256" key="2">
    <source>
        <dbReference type="ARBA" id="ARBA00022801"/>
    </source>
</evidence>